<accession>A0A8I1SVV5</accession>
<dbReference type="InterPro" id="IPR050864">
    <property type="entry name" value="Bacterial_PTS_Sugar_Transport"/>
</dbReference>
<dbReference type="PANTHER" id="PTHR30505">
    <property type="entry name" value="FRUCTOSE-LIKE PERMEASE"/>
    <property type="match status" value="1"/>
</dbReference>
<dbReference type="Gene3D" id="3.40.50.2300">
    <property type="match status" value="2"/>
</dbReference>
<feature type="transmembrane region" description="Helical" evidence="14">
    <location>
        <begin position="544"/>
        <end position="565"/>
    </location>
</feature>
<dbReference type="AlphaFoldDB" id="A0A8I1SVV5"/>
<evidence type="ECO:0000256" key="2">
    <source>
        <dbReference type="ARBA" id="ARBA00004429"/>
    </source>
</evidence>
<proteinExistence type="predicted"/>
<dbReference type="GO" id="GO:0005351">
    <property type="term" value="F:carbohydrate:proton symporter activity"/>
    <property type="evidence" value="ECO:0007669"/>
    <property type="project" value="InterPro"/>
</dbReference>
<evidence type="ECO:0000256" key="6">
    <source>
        <dbReference type="ARBA" id="ARBA00022553"/>
    </source>
</evidence>
<dbReference type="PANTHER" id="PTHR30505:SF0">
    <property type="entry name" value="FRUCTOSE-LIKE PTS SYSTEM EIIBC COMPONENT-RELATED"/>
    <property type="match status" value="1"/>
</dbReference>
<name>A0A8I1SVV5_THIA3</name>
<dbReference type="FunFam" id="3.40.50.2300:FF:000014">
    <property type="entry name" value="PTS system fructose-like transporter subunit IIB"/>
    <property type="match status" value="1"/>
</dbReference>
<evidence type="ECO:0000256" key="4">
    <source>
        <dbReference type="ARBA" id="ARBA00022448"/>
    </source>
</evidence>
<evidence type="ECO:0000259" key="16">
    <source>
        <dbReference type="PROSITE" id="PS51104"/>
    </source>
</evidence>
<keyword evidence="11" id="KW-0418">Kinase</keyword>
<dbReference type="InterPro" id="IPR006327">
    <property type="entry name" value="PTS_IIC_fruc"/>
</dbReference>
<reference evidence="17" key="1">
    <citation type="submission" date="2021-02" db="EMBL/GenBank/DDBJ databases">
        <title>Thiocyanate and organic carbon inputs drive convergent selection for specific autotrophic Afipia and Thiobacillus strains within complex microbiomes.</title>
        <authorList>
            <person name="Huddy R.J."/>
            <person name="Sachdeva R."/>
            <person name="Kadzinga F."/>
            <person name="Kantor R.S."/>
            <person name="Harrison S.T.L."/>
            <person name="Banfield J.F."/>
        </authorList>
    </citation>
    <scope>NUCLEOTIDE SEQUENCE</scope>
    <source>
        <strain evidence="17">SCN18_13_7_16_R3_B_64_19</strain>
    </source>
</reference>
<sequence>MSPLFACVAAQDRTVAGVLAAEALRLAAAKRQQSIDIEVDTAEGVLNPLTRTQTAAGGTLLAVGPVNAADPRFAGLRVVSASIEEVLANVNTVLDHALAPTPPDKSRSTTARIVAVTSCPTGIAHTFMAAEAIEQAAKALGHLVKVETQGSVGSQNTLTDDDIAQADVVLISADRQVDLSRFAGKRVLQASTKPAIQDGQALIRRALAEAQVLSPAGDASFEASGKREKAAVLRAGPYKHLMTGVSFMLPFITAGGLLIALSFALGGIYVFKPEHAGTLGYELFQIGAKAAFALIVPALSGYIAYSIADRPGIAPGMIGGMIASSIGAGFLGGIVSGFIAGYGTDWFNKHLKLNRHVEGLKPVLILPLLGTLLTGLLMIYVVGTPVAHALAWLTDWLKSMQGASAILLGLMLGAMMAFDMGGPVNKAAYTFATGLLASQIFTPMAAVMAAGMTPPLALALATRVFPSRFTLDEREAWGATGLLGLSFITEGAIPYAARDPLRVIPANMIGSAVAGAISMVAAVQLRVPHGGVFVLPIPNAVSHLGMYVIAIVAGTVVSAVLLGLLKKPVA</sequence>
<comment type="subcellular location">
    <subcellularLocation>
        <location evidence="2">Cell inner membrane</location>
        <topology evidence="2">Multi-pass membrane protein</topology>
    </subcellularLocation>
</comment>
<feature type="domain" description="PTS EIIC type-2" evidence="16">
    <location>
        <begin position="237"/>
        <end position="570"/>
    </location>
</feature>
<keyword evidence="5" id="KW-1003">Cell membrane</keyword>
<comment type="catalytic activity">
    <reaction evidence="1">
        <text>D-fructose(out) + N(pros)-phospho-L-histidyl-[protein] = D-fructose 1-phosphate(in) + L-histidyl-[protein]</text>
        <dbReference type="Rhea" id="RHEA:49252"/>
        <dbReference type="Rhea" id="RHEA-COMP:9745"/>
        <dbReference type="Rhea" id="RHEA-COMP:9746"/>
        <dbReference type="ChEBI" id="CHEBI:29979"/>
        <dbReference type="ChEBI" id="CHEBI:37721"/>
        <dbReference type="ChEBI" id="CHEBI:58674"/>
        <dbReference type="ChEBI" id="CHEBI:64837"/>
        <dbReference type="EC" id="2.7.1.202"/>
    </reaction>
</comment>
<dbReference type="EC" id="2.7.1.202" evidence="3"/>
<dbReference type="InterPro" id="IPR003501">
    <property type="entry name" value="PTS_EIIB_2/3"/>
</dbReference>
<dbReference type="InterPro" id="IPR013011">
    <property type="entry name" value="PTS_EIIB_2"/>
</dbReference>
<dbReference type="EMBL" id="JAFKMR010000009">
    <property type="protein sequence ID" value="MBN8742974.1"/>
    <property type="molecule type" value="Genomic_DNA"/>
</dbReference>
<dbReference type="GO" id="GO:0016301">
    <property type="term" value="F:kinase activity"/>
    <property type="evidence" value="ECO:0007669"/>
    <property type="project" value="UniProtKB-KW"/>
</dbReference>
<dbReference type="NCBIfam" id="TIGR01427">
    <property type="entry name" value="PTS_IIC_fructo"/>
    <property type="match status" value="1"/>
</dbReference>
<feature type="transmembrane region" description="Helical" evidence="14">
    <location>
        <begin position="476"/>
        <end position="497"/>
    </location>
</feature>
<feature type="transmembrane region" description="Helical" evidence="14">
    <location>
        <begin position="247"/>
        <end position="271"/>
    </location>
</feature>
<dbReference type="InterPro" id="IPR013014">
    <property type="entry name" value="PTS_EIIC_2"/>
</dbReference>
<feature type="transmembrane region" description="Helical" evidence="14">
    <location>
        <begin position="283"/>
        <end position="305"/>
    </location>
</feature>
<dbReference type="Proteomes" id="UP000664800">
    <property type="component" value="Unassembled WGS sequence"/>
</dbReference>
<feature type="transmembrane region" description="Helical" evidence="14">
    <location>
        <begin position="363"/>
        <end position="382"/>
    </location>
</feature>
<organism evidence="17 18">
    <name type="scientific">Thiomonas arsenitoxydans (strain DSM 22701 / CIP 110005 / 3As)</name>
    <dbReference type="NCBI Taxonomy" id="426114"/>
    <lineage>
        <taxon>Bacteria</taxon>
        <taxon>Pseudomonadati</taxon>
        <taxon>Pseudomonadota</taxon>
        <taxon>Betaproteobacteria</taxon>
        <taxon>Burkholderiales</taxon>
        <taxon>Thiomonas</taxon>
    </lineage>
</organism>
<evidence type="ECO:0000256" key="9">
    <source>
        <dbReference type="ARBA" id="ARBA00022683"/>
    </source>
</evidence>
<evidence type="ECO:0000256" key="8">
    <source>
        <dbReference type="ARBA" id="ARBA00022679"/>
    </source>
</evidence>
<feature type="transmembrane region" description="Helical" evidence="14">
    <location>
        <begin position="317"/>
        <end position="342"/>
    </location>
</feature>
<evidence type="ECO:0000256" key="10">
    <source>
        <dbReference type="ARBA" id="ARBA00022692"/>
    </source>
</evidence>
<feature type="transmembrane region" description="Helical" evidence="14">
    <location>
        <begin position="427"/>
        <end position="450"/>
    </location>
</feature>
<keyword evidence="4" id="KW-0813">Transport</keyword>
<feature type="domain" description="PTS EIIB type-2" evidence="15">
    <location>
        <begin position="113"/>
        <end position="208"/>
    </location>
</feature>
<keyword evidence="9" id="KW-0598">Phosphotransferase system</keyword>
<dbReference type="GO" id="GO:0009401">
    <property type="term" value="P:phosphoenolpyruvate-dependent sugar phosphotransferase system"/>
    <property type="evidence" value="ECO:0007669"/>
    <property type="project" value="UniProtKB-KW"/>
</dbReference>
<dbReference type="Pfam" id="PF02302">
    <property type="entry name" value="PTS_IIB"/>
    <property type="match status" value="1"/>
</dbReference>
<evidence type="ECO:0000256" key="7">
    <source>
        <dbReference type="ARBA" id="ARBA00022597"/>
    </source>
</evidence>
<gene>
    <name evidence="17" type="ORF">J0I24_01560</name>
</gene>
<evidence type="ECO:0000256" key="3">
    <source>
        <dbReference type="ARBA" id="ARBA00012799"/>
    </source>
</evidence>
<evidence type="ECO:0000313" key="18">
    <source>
        <dbReference type="Proteomes" id="UP000664800"/>
    </source>
</evidence>
<keyword evidence="8" id="KW-0808">Transferase</keyword>
<dbReference type="PROSITE" id="PS51099">
    <property type="entry name" value="PTS_EIIB_TYPE_2"/>
    <property type="match status" value="1"/>
</dbReference>
<dbReference type="RefSeq" id="WP_276727130.1">
    <property type="nucleotide sequence ID" value="NZ_JAFKMR010000009.1"/>
</dbReference>
<evidence type="ECO:0000256" key="12">
    <source>
        <dbReference type="ARBA" id="ARBA00022989"/>
    </source>
</evidence>
<feature type="transmembrane region" description="Helical" evidence="14">
    <location>
        <begin position="504"/>
        <end position="524"/>
    </location>
</feature>
<dbReference type="SUPFAM" id="SSF52794">
    <property type="entry name" value="PTS system IIB component-like"/>
    <property type="match status" value="2"/>
</dbReference>
<keyword evidence="6" id="KW-0597">Phosphoprotein</keyword>
<dbReference type="PROSITE" id="PS51104">
    <property type="entry name" value="PTS_EIIC_TYPE_2"/>
    <property type="match status" value="1"/>
</dbReference>
<evidence type="ECO:0000313" key="17">
    <source>
        <dbReference type="EMBL" id="MBN8742974.1"/>
    </source>
</evidence>
<comment type="caution">
    <text evidence="17">The sequence shown here is derived from an EMBL/GenBank/DDBJ whole genome shotgun (WGS) entry which is preliminary data.</text>
</comment>
<dbReference type="NCBIfam" id="TIGR00829">
    <property type="entry name" value="FRU"/>
    <property type="match status" value="1"/>
</dbReference>
<evidence type="ECO:0000256" key="13">
    <source>
        <dbReference type="ARBA" id="ARBA00023136"/>
    </source>
</evidence>
<feature type="transmembrane region" description="Helical" evidence="14">
    <location>
        <begin position="402"/>
        <end position="420"/>
    </location>
</feature>
<evidence type="ECO:0000256" key="11">
    <source>
        <dbReference type="ARBA" id="ARBA00022777"/>
    </source>
</evidence>
<dbReference type="InterPro" id="IPR003353">
    <property type="entry name" value="PTS_IIB_fruc"/>
</dbReference>
<keyword evidence="7" id="KW-0762">Sugar transport</keyword>
<keyword evidence="13 14" id="KW-0472">Membrane</keyword>
<dbReference type="GO" id="GO:0005886">
    <property type="term" value="C:plasma membrane"/>
    <property type="evidence" value="ECO:0007669"/>
    <property type="project" value="UniProtKB-SubCell"/>
</dbReference>
<dbReference type="GO" id="GO:0090563">
    <property type="term" value="F:protein-phosphocysteine-sugar phosphotransferase activity"/>
    <property type="evidence" value="ECO:0007669"/>
    <property type="project" value="TreeGrafter"/>
</dbReference>
<keyword evidence="12 14" id="KW-1133">Transmembrane helix</keyword>
<keyword evidence="10 14" id="KW-0812">Transmembrane</keyword>
<dbReference type="GO" id="GO:0022877">
    <property type="term" value="F:protein-N(PI)-phosphohistidine-fructose phosphotransferase system transporter activity"/>
    <property type="evidence" value="ECO:0007669"/>
    <property type="project" value="InterPro"/>
</dbReference>
<dbReference type="InterPro" id="IPR036095">
    <property type="entry name" value="PTS_EIIB-like_sf"/>
</dbReference>
<dbReference type="CDD" id="cd05569">
    <property type="entry name" value="PTS_IIB_fructose"/>
    <property type="match status" value="1"/>
</dbReference>
<evidence type="ECO:0000256" key="5">
    <source>
        <dbReference type="ARBA" id="ARBA00022475"/>
    </source>
</evidence>
<evidence type="ECO:0000256" key="1">
    <source>
        <dbReference type="ARBA" id="ARBA00001401"/>
    </source>
</evidence>
<evidence type="ECO:0000259" key="15">
    <source>
        <dbReference type="PROSITE" id="PS51099"/>
    </source>
</evidence>
<evidence type="ECO:0000256" key="14">
    <source>
        <dbReference type="SAM" id="Phobius"/>
    </source>
</evidence>
<protein>
    <recommendedName>
        <fullName evidence="3">protein-N(pi)-phosphohistidine--D-fructose phosphotransferase</fullName>
        <ecNumber evidence="3">2.7.1.202</ecNumber>
    </recommendedName>
</protein>